<feature type="transmembrane region" description="Helical" evidence="9">
    <location>
        <begin position="57"/>
        <end position="82"/>
    </location>
</feature>
<dbReference type="EMBL" id="AYZK01000003">
    <property type="protein sequence ID" value="KRM87191.1"/>
    <property type="molecule type" value="Genomic_DNA"/>
</dbReference>
<dbReference type="PANTHER" id="PTHR32502:SF4">
    <property type="entry name" value="PTS SYSTEM MANNOSE-SPECIFIC EIIC COMPONENT"/>
    <property type="match status" value="1"/>
</dbReference>
<evidence type="ECO:0000313" key="10">
    <source>
        <dbReference type="EMBL" id="KRM87191.1"/>
    </source>
</evidence>
<dbReference type="STRING" id="1423810.FD19_GL001345"/>
<dbReference type="PROSITE" id="PS51106">
    <property type="entry name" value="PTS_EIIC_TYPE_4"/>
    <property type="match status" value="1"/>
</dbReference>
<keyword evidence="2" id="KW-0813">Transport</keyword>
<feature type="transmembrane region" description="Helical" evidence="9">
    <location>
        <begin position="135"/>
        <end position="159"/>
    </location>
</feature>
<dbReference type="InterPro" id="IPR004700">
    <property type="entry name" value="PTS_IIC_man"/>
</dbReference>
<proteinExistence type="predicted"/>
<evidence type="ECO:0000256" key="8">
    <source>
        <dbReference type="ARBA" id="ARBA00023136"/>
    </source>
</evidence>
<evidence type="ECO:0000256" key="9">
    <source>
        <dbReference type="SAM" id="Phobius"/>
    </source>
</evidence>
<comment type="subcellular location">
    <subcellularLocation>
        <location evidence="1">Cell membrane</location>
        <topology evidence="1">Multi-pass membrane protein</topology>
    </subcellularLocation>
</comment>
<dbReference type="PANTHER" id="PTHR32502">
    <property type="entry name" value="N-ACETYLGALACTOSAMINE PERMEASE II COMPONENT-RELATED"/>
    <property type="match status" value="1"/>
</dbReference>
<dbReference type="Pfam" id="PF03609">
    <property type="entry name" value="EII-Sor"/>
    <property type="match status" value="1"/>
</dbReference>
<evidence type="ECO:0000256" key="6">
    <source>
        <dbReference type="ARBA" id="ARBA00022692"/>
    </source>
</evidence>
<evidence type="ECO:0000256" key="7">
    <source>
        <dbReference type="ARBA" id="ARBA00022989"/>
    </source>
</evidence>
<dbReference type="AlphaFoldDB" id="A0A0R2C6N9"/>
<feature type="transmembrane region" description="Helical" evidence="9">
    <location>
        <begin position="206"/>
        <end position="236"/>
    </location>
</feature>
<keyword evidence="6 9" id="KW-0812">Transmembrane</keyword>
<dbReference type="GO" id="GO:0009401">
    <property type="term" value="P:phosphoenolpyruvate-dependent sugar phosphotransferase system"/>
    <property type="evidence" value="ECO:0007669"/>
    <property type="project" value="UniProtKB-KW"/>
</dbReference>
<name>A0A0R2C6N9_9LACO</name>
<keyword evidence="3" id="KW-1003">Cell membrane</keyword>
<evidence type="ECO:0000256" key="5">
    <source>
        <dbReference type="ARBA" id="ARBA00022683"/>
    </source>
</evidence>
<evidence type="ECO:0000256" key="1">
    <source>
        <dbReference type="ARBA" id="ARBA00004651"/>
    </source>
</evidence>
<keyword evidence="11" id="KW-1185">Reference proteome</keyword>
<dbReference type="PATRIC" id="fig|1423810.4.peg.1381"/>
<sequence>MSFISVIGILIVSFLAGMEGILDEFDFHQPILACPLIGLVSGHPAEGLALGGSLQLIALGWMNIGAAVAPDAALASVAAAILVCVKGTSVSNGVALAIPLAVAGLVLTIIVRTIATFLAHGADGAGKRGSFAGVYAFHFIALALQGLRIAIPAALIVAVPTHVVTDLLAALPDVVTNGLKVGGGMIVAVGYAMVINMMATPALWPWFFLGFALAALSEITLIGMGIIGVVMALLFLQVDPEFNKTSGGSSSSDGGDPIDDILNDY</sequence>
<gene>
    <name evidence="10" type="ORF">FD19_GL001345</name>
</gene>
<keyword evidence="4" id="KW-0762">Sugar transport</keyword>
<reference evidence="10 11" key="1">
    <citation type="journal article" date="2015" name="Genome Announc.">
        <title>Expanding the biotechnology potential of lactobacilli through comparative genomics of 213 strains and associated genera.</title>
        <authorList>
            <person name="Sun Z."/>
            <person name="Harris H.M."/>
            <person name="McCann A."/>
            <person name="Guo C."/>
            <person name="Argimon S."/>
            <person name="Zhang W."/>
            <person name="Yang X."/>
            <person name="Jeffery I.B."/>
            <person name="Cooney J.C."/>
            <person name="Kagawa T.F."/>
            <person name="Liu W."/>
            <person name="Song Y."/>
            <person name="Salvetti E."/>
            <person name="Wrobel A."/>
            <person name="Rasinkangas P."/>
            <person name="Parkhill J."/>
            <person name="Rea M.C."/>
            <person name="O'Sullivan O."/>
            <person name="Ritari J."/>
            <person name="Douillard F.P."/>
            <person name="Paul Ross R."/>
            <person name="Yang R."/>
            <person name="Briner A.E."/>
            <person name="Felis G.E."/>
            <person name="de Vos W.M."/>
            <person name="Barrangou R."/>
            <person name="Klaenhammer T.R."/>
            <person name="Caufield P.W."/>
            <person name="Cui Y."/>
            <person name="Zhang H."/>
            <person name="O'Toole P.W."/>
        </authorList>
    </citation>
    <scope>NUCLEOTIDE SEQUENCE [LARGE SCALE GENOMIC DNA]</scope>
    <source>
        <strain evidence="10 11">DSM 22698</strain>
    </source>
</reference>
<feature type="transmembrane region" description="Helical" evidence="9">
    <location>
        <begin position="94"/>
        <end position="115"/>
    </location>
</feature>
<dbReference type="Proteomes" id="UP000051789">
    <property type="component" value="Unassembled WGS sequence"/>
</dbReference>
<evidence type="ECO:0000256" key="2">
    <source>
        <dbReference type="ARBA" id="ARBA00022448"/>
    </source>
</evidence>
<feature type="transmembrane region" description="Helical" evidence="9">
    <location>
        <begin position="179"/>
        <end position="200"/>
    </location>
</feature>
<dbReference type="NCBIfam" id="NF011647">
    <property type="entry name" value="PRK15065.1"/>
    <property type="match status" value="1"/>
</dbReference>
<evidence type="ECO:0000313" key="11">
    <source>
        <dbReference type="Proteomes" id="UP000051789"/>
    </source>
</evidence>
<dbReference type="InterPro" id="IPR050303">
    <property type="entry name" value="GatZ_KbaZ_carbometab"/>
</dbReference>
<evidence type="ECO:0000256" key="3">
    <source>
        <dbReference type="ARBA" id="ARBA00022475"/>
    </source>
</evidence>
<protein>
    <submittedName>
        <fullName evidence="10">PTS system mannose-specific transporter subunit IIC</fullName>
    </submittedName>
</protein>
<dbReference type="GO" id="GO:0005886">
    <property type="term" value="C:plasma membrane"/>
    <property type="evidence" value="ECO:0007669"/>
    <property type="project" value="UniProtKB-SubCell"/>
</dbReference>
<organism evidence="10 11">
    <name type="scientific">Lacticaseibacillus thailandensis DSM 22698 = JCM 13996</name>
    <dbReference type="NCBI Taxonomy" id="1423810"/>
    <lineage>
        <taxon>Bacteria</taxon>
        <taxon>Bacillati</taxon>
        <taxon>Bacillota</taxon>
        <taxon>Bacilli</taxon>
        <taxon>Lactobacillales</taxon>
        <taxon>Lactobacillaceae</taxon>
        <taxon>Lacticaseibacillus</taxon>
    </lineage>
</organism>
<comment type="caution">
    <text evidence="10">The sequence shown here is derived from an EMBL/GenBank/DDBJ whole genome shotgun (WGS) entry which is preliminary data.</text>
</comment>
<keyword evidence="8 9" id="KW-0472">Membrane</keyword>
<keyword evidence="7 9" id="KW-1133">Transmembrane helix</keyword>
<dbReference type="RefSeq" id="WP_056969361.1">
    <property type="nucleotide sequence ID" value="NZ_AYZK01000003.1"/>
</dbReference>
<evidence type="ECO:0000256" key="4">
    <source>
        <dbReference type="ARBA" id="ARBA00022597"/>
    </source>
</evidence>
<keyword evidence="5" id="KW-0598">Phosphotransferase system</keyword>
<accession>A0A0R2C6N9</accession>